<dbReference type="InterPro" id="IPR050832">
    <property type="entry name" value="Bact_Acetyltransf"/>
</dbReference>
<feature type="domain" description="N-acetyltransferase" evidence="3">
    <location>
        <begin position="3"/>
        <end position="156"/>
    </location>
</feature>
<evidence type="ECO:0000259" key="3">
    <source>
        <dbReference type="PROSITE" id="PS51186"/>
    </source>
</evidence>
<dbReference type="SUPFAM" id="SSF55729">
    <property type="entry name" value="Acyl-CoA N-acyltransferases (Nat)"/>
    <property type="match status" value="1"/>
</dbReference>
<dbReference type="EMBL" id="QUQO01000001">
    <property type="protein sequence ID" value="RFB04092.1"/>
    <property type="molecule type" value="Genomic_DNA"/>
</dbReference>
<protein>
    <submittedName>
        <fullName evidence="4">GNAT family N-acetyltransferase</fullName>
    </submittedName>
</protein>
<dbReference type="GO" id="GO:0016747">
    <property type="term" value="F:acyltransferase activity, transferring groups other than amino-acyl groups"/>
    <property type="evidence" value="ECO:0007669"/>
    <property type="project" value="InterPro"/>
</dbReference>
<dbReference type="AlphaFoldDB" id="A0A371RF74"/>
<organism evidence="4 5">
    <name type="scientific">Parvularcula marina</name>
    <dbReference type="NCBI Taxonomy" id="2292771"/>
    <lineage>
        <taxon>Bacteria</taxon>
        <taxon>Pseudomonadati</taxon>
        <taxon>Pseudomonadota</taxon>
        <taxon>Alphaproteobacteria</taxon>
        <taxon>Parvularculales</taxon>
        <taxon>Parvularculaceae</taxon>
        <taxon>Parvularcula</taxon>
    </lineage>
</organism>
<evidence type="ECO:0000313" key="4">
    <source>
        <dbReference type="EMBL" id="RFB04092.1"/>
    </source>
</evidence>
<comment type="caution">
    <text evidence="4">The sequence shown here is derived from an EMBL/GenBank/DDBJ whole genome shotgun (WGS) entry which is preliminary data.</text>
</comment>
<evidence type="ECO:0000256" key="2">
    <source>
        <dbReference type="ARBA" id="ARBA00023315"/>
    </source>
</evidence>
<dbReference type="Gene3D" id="3.40.630.30">
    <property type="match status" value="1"/>
</dbReference>
<sequence>MTFTVRPAIDDQEDRNFILSLNSRLAEVIDAPTHSTSEVIAFQDRFTATAWDESVTANTTLIAIAEDGERLGYINLRETDDEMTQGKCGYIALLAVTRAAEGTGVGQFLMQQAEVWAKQMGFERLCLDVFASNLRGRHFYEKMGYAPETMRITKRV</sequence>
<dbReference type="InterPro" id="IPR000182">
    <property type="entry name" value="GNAT_dom"/>
</dbReference>
<dbReference type="RefSeq" id="WP_116390720.1">
    <property type="nucleotide sequence ID" value="NZ_QUQO01000001.1"/>
</dbReference>
<dbReference type="InterPro" id="IPR016181">
    <property type="entry name" value="Acyl_CoA_acyltransferase"/>
</dbReference>
<gene>
    <name evidence="4" type="ORF">DX908_01615</name>
</gene>
<dbReference type="PANTHER" id="PTHR43877">
    <property type="entry name" value="AMINOALKYLPHOSPHONATE N-ACETYLTRANSFERASE-RELATED-RELATED"/>
    <property type="match status" value="1"/>
</dbReference>
<evidence type="ECO:0000313" key="5">
    <source>
        <dbReference type="Proteomes" id="UP000264589"/>
    </source>
</evidence>
<proteinExistence type="predicted"/>
<dbReference type="Pfam" id="PF00583">
    <property type="entry name" value="Acetyltransf_1"/>
    <property type="match status" value="1"/>
</dbReference>
<reference evidence="4 5" key="1">
    <citation type="submission" date="2018-08" db="EMBL/GenBank/DDBJ databases">
        <title>Parvularcula sp. SM1705, isolated from surface water of the South Sea China.</title>
        <authorList>
            <person name="Sun L."/>
        </authorList>
    </citation>
    <scope>NUCLEOTIDE SEQUENCE [LARGE SCALE GENOMIC DNA]</scope>
    <source>
        <strain evidence="4 5">SM1705</strain>
    </source>
</reference>
<accession>A0A371RF74</accession>
<dbReference type="OrthoDB" id="2135706at2"/>
<dbReference type="Proteomes" id="UP000264589">
    <property type="component" value="Unassembled WGS sequence"/>
</dbReference>
<dbReference type="PANTHER" id="PTHR43877:SF2">
    <property type="entry name" value="AMINOALKYLPHOSPHONATE N-ACETYLTRANSFERASE-RELATED"/>
    <property type="match status" value="1"/>
</dbReference>
<dbReference type="CDD" id="cd04301">
    <property type="entry name" value="NAT_SF"/>
    <property type="match status" value="1"/>
</dbReference>
<evidence type="ECO:0000256" key="1">
    <source>
        <dbReference type="ARBA" id="ARBA00022679"/>
    </source>
</evidence>
<keyword evidence="1 4" id="KW-0808">Transferase</keyword>
<keyword evidence="2" id="KW-0012">Acyltransferase</keyword>
<dbReference type="PROSITE" id="PS51186">
    <property type="entry name" value="GNAT"/>
    <property type="match status" value="1"/>
</dbReference>
<name>A0A371RF74_9PROT</name>
<dbReference type="InParanoid" id="A0A371RF74"/>
<keyword evidence="5" id="KW-1185">Reference proteome</keyword>